<dbReference type="GO" id="GO:0008171">
    <property type="term" value="F:O-methyltransferase activity"/>
    <property type="evidence" value="ECO:0007669"/>
    <property type="project" value="InterPro"/>
</dbReference>
<organism evidence="5 6">
    <name type="scientific">Aspergillus steynii IBT 23096</name>
    <dbReference type="NCBI Taxonomy" id="1392250"/>
    <lineage>
        <taxon>Eukaryota</taxon>
        <taxon>Fungi</taxon>
        <taxon>Dikarya</taxon>
        <taxon>Ascomycota</taxon>
        <taxon>Pezizomycotina</taxon>
        <taxon>Eurotiomycetes</taxon>
        <taxon>Eurotiomycetidae</taxon>
        <taxon>Eurotiales</taxon>
        <taxon>Aspergillaceae</taxon>
        <taxon>Aspergillus</taxon>
        <taxon>Aspergillus subgen. Circumdati</taxon>
    </lineage>
</organism>
<proteinExistence type="inferred from homology"/>
<dbReference type="AlphaFoldDB" id="A0A2I2G1A3"/>
<evidence type="ECO:0000313" key="6">
    <source>
        <dbReference type="Proteomes" id="UP000234275"/>
    </source>
</evidence>
<keyword evidence="6" id="KW-1185">Reference proteome</keyword>
<dbReference type="PROSITE" id="PS51682">
    <property type="entry name" value="SAM_OMT_I"/>
    <property type="match status" value="1"/>
</dbReference>
<dbReference type="InterPro" id="IPR002935">
    <property type="entry name" value="SAM_O-MeTrfase"/>
</dbReference>
<evidence type="ECO:0000313" key="5">
    <source>
        <dbReference type="EMBL" id="PLB46658.1"/>
    </source>
</evidence>
<dbReference type="RefSeq" id="XP_024701960.1">
    <property type="nucleotide sequence ID" value="XM_024849587.1"/>
</dbReference>
<dbReference type="GO" id="GO:0032259">
    <property type="term" value="P:methylation"/>
    <property type="evidence" value="ECO:0007669"/>
    <property type="project" value="UniProtKB-KW"/>
</dbReference>
<dbReference type="PANTHER" id="PTHR43167:SF1">
    <property type="entry name" value="PUTATIVE (AFU_ORTHOLOGUE AFUA_6G01830)-RELATED"/>
    <property type="match status" value="1"/>
</dbReference>
<name>A0A2I2G1A3_9EURO</name>
<dbReference type="STRING" id="1392250.A0A2I2G1A3"/>
<protein>
    <submittedName>
        <fullName evidence="5">S-adenosyl-L-methionine-dependent methyltransferase</fullName>
    </submittedName>
</protein>
<sequence>MTNPLSLPPQIHSLLSTLHAKSLAQEAALPSSTFSPSSRADRTSFDALMSDKFIALDQDKCEFVYQTLRASGATTVVEAGTSYGVSTIYLALGVLANLQAKDNANGNGSGQGQGQGVGKGKVVATEKEPGKAALAREYWTQAGRDVAGVIELREGDLRETLTSGGYGEEVGEEGVGLVLLDIWTPMALPALKAVQDKLKPGAVIIADNTLMAKDGYQELFEYVDQEGGPFKRITLPYKGGMDMIVYK</sequence>
<keyword evidence="1 5" id="KW-0489">Methyltransferase</keyword>
<dbReference type="Proteomes" id="UP000234275">
    <property type="component" value="Unassembled WGS sequence"/>
</dbReference>
<evidence type="ECO:0000256" key="1">
    <source>
        <dbReference type="ARBA" id="ARBA00022603"/>
    </source>
</evidence>
<comment type="similarity">
    <text evidence="4">Belongs to the class I-like SAM-binding methyltransferase superfamily. Cation-dependent O-methyltransferase family.</text>
</comment>
<gene>
    <name evidence="5" type="ORF">P170DRAFT_438367</name>
</gene>
<dbReference type="VEuPathDB" id="FungiDB:P170DRAFT_438367"/>
<dbReference type="SUPFAM" id="SSF53335">
    <property type="entry name" value="S-adenosyl-L-methionine-dependent methyltransferases"/>
    <property type="match status" value="1"/>
</dbReference>
<keyword evidence="3" id="KW-0949">S-adenosyl-L-methionine</keyword>
<keyword evidence="2 5" id="KW-0808">Transferase</keyword>
<comment type="caution">
    <text evidence="5">The sequence shown here is derived from an EMBL/GenBank/DDBJ whole genome shotgun (WGS) entry which is preliminary data.</text>
</comment>
<dbReference type="GeneID" id="36557286"/>
<dbReference type="Gene3D" id="3.40.50.150">
    <property type="entry name" value="Vaccinia Virus protein VP39"/>
    <property type="match status" value="1"/>
</dbReference>
<evidence type="ECO:0000256" key="2">
    <source>
        <dbReference type="ARBA" id="ARBA00022679"/>
    </source>
</evidence>
<reference evidence="5 6" key="1">
    <citation type="submission" date="2016-12" db="EMBL/GenBank/DDBJ databases">
        <title>The genomes of Aspergillus section Nigri reveals drivers in fungal speciation.</title>
        <authorList>
            <consortium name="DOE Joint Genome Institute"/>
            <person name="Vesth T.C."/>
            <person name="Nybo J."/>
            <person name="Theobald S."/>
            <person name="Brandl J."/>
            <person name="Frisvad J.C."/>
            <person name="Nielsen K.F."/>
            <person name="Lyhne E.K."/>
            <person name="Kogle M.E."/>
            <person name="Kuo A."/>
            <person name="Riley R."/>
            <person name="Clum A."/>
            <person name="Nolan M."/>
            <person name="Lipzen A."/>
            <person name="Salamov A."/>
            <person name="Henrissat B."/>
            <person name="Wiebenga A."/>
            <person name="De Vries R.P."/>
            <person name="Grigoriev I.V."/>
            <person name="Mortensen U.H."/>
            <person name="Andersen M.R."/>
            <person name="Baker S.E."/>
        </authorList>
    </citation>
    <scope>NUCLEOTIDE SEQUENCE [LARGE SCALE GENOMIC DNA]</scope>
    <source>
        <strain evidence="5 6">IBT 23096</strain>
    </source>
</reference>
<evidence type="ECO:0000256" key="4">
    <source>
        <dbReference type="ARBA" id="ARBA00023453"/>
    </source>
</evidence>
<dbReference type="InterPro" id="IPR029063">
    <property type="entry name" value="SAM-dependent_MTases_sf"/>
</dbReference>
<dbReference type="Pfam" id="PF13578">
    <property type="entry name" value="Methyltransf_24"/>
    <property type="match status" value="1"/>
</dbReference>
<dbReference type="PANTHER" id="PTHR43167">
    <property type="entry name" value="PUTATIVE (AFU_ORTHOLOGUE AFUA_6G01830)-RELATED"/>
    <property type="match status" value="1"/>
</dbReference>
<accession>A0A2I2G1A3</accession>
<dbReference type="EMBL" id="MSFO01000006">
    <property type="protein sequence ID" value="PLB46658.1"/>
    <property type="molecule type" value="Genomic_DNA"/>
</dbReference>
<evidence type="ECO:0000256" key="3">
    <source>
        <dbReference type="ARBA" id="ARBA00022691"/>
    </source>
</evidence>
<dbReference type="OrthoDB" id="4863010at2759"/>